<evidence type="ECO:0000313" key="2">
    <source>
        <dbReference type="RefSeq" id="XP_075108443.1"/>
    </source>
</evidence>
<dbReference type="RefSeq" id="XP_075108443.1">
    <property type="nucleotide sequence ID" value="XM_075252342.1"/>
</dbReference>
<gene>
    <name evidence="2" type="primary">LOC142180357</name>
</gene>
<accession>A0AC58UG24</accession>
<reference evidence="1" key="1">
    <citation type="journal article" date="2014" name="Nat. Commun.">
        <title>The tobacco genome sequence and its comparison with those of tomato and potato.</title>
        <authorList>
            <person name="Sierro N."/>
            <person name="Battey J.N."/>
            <person name="Ouadi S."/>
            <person name="Bakaher N."/>
            <person name="Bovet L."/>
            <person name="Willig A."/>
            <person name="Goepfert S."/>
            <person name="Peitsch M.C."/>
            <person name="Ivanov N.V."/>
        </authorList>
    </citation>
    <scope>NUCLEOTIDE SEQUENCE [LARGE SCALE GENOMIC DNA]</scope>
</reference>
<evidence type="ECO:0000313" key="1">
    <source>
        <dbReference type="Proteomes" id="UP000790787"/>
    </source>
</evidence>
<proteinExistence type="predicted"/>
<sequence>MVNLSPSNCGMLGWFILLGYEAFLLLGLNEYLSQAREELTSSAKTKKEFLAFLVFAVLTLADYVPGYKVAALIEVFDRNLLGSFLLANVLTGLVNMSIDTLFVSPFTALATLVGYAYILSIAAAVAHVCGI</sequence>
<protein>
    <submittedName>
        <fullName evidence="2">Uncharacterized protein At4g17910-like</fullName>
    </submittedName>
</protein>
<name>A0AC58UG24_TOBAC</name>
<reference evidence="2" key="2">
    <citation type="submission" date="2025-08" db="UniProtKB">
        <authorList>
            <consortium name="RefSeq"/>
        </authorList>
    </citation>
    <scope>IDENTIFICATION</scope>
    <source>
        <tissue evidence="2">Leaf</tissue>
    </source>
</reference>
<keyword evidence="1" id="KW-1185">Reference proteome</keyword>
<dbReference type="Proteomes" id="UP000790787">
    <property type="component" value="Chromosome 1"/>
</dbReference>
<organism evidence="1 2">
    <name type="scientific">Nicotiana tabacum</name>
    <name type="common">Common tobacco</name>
    <dbReference type="NCBI Taxonomy" id="4097"/>
    <lineage>
        <taxon>Eukaryota</taxon>
        <taxon>Viridiplantae</taxon>
        <taxon>Streptophyta</taxon>
        <taxon>Embryophyta</taxon>
        <taxon>Tracheophyta</taxon>
        <taxon>Spermatophyta</taxon>
        <taxon>Magnoliopsida</taxon>
        <taxon>eudicotyledons</taxon>
        <taxon>Gunneridae</taxon>
        <taxon>Pentapetalae</taxon>
        <taxon>asterids</taxon>
        <taxon>lamiids</taxon>
        <taxon>Solanales</taxon>
        <taxon>Solanaceae</taxon>
        <taxon>Nicotianoideae</taxon>
        <taxon>Nicotianeae</taxon>
        <taxon>Nicotiana</taxon>
    </lineage>
</organism>